<name>A0ABQ6HRT4_9MICO</name>
<dbReference type="Proteomes" id="UP001157109">
    <property type="component" value="Unassembled WGS sequence"/>
</dbReference>
<evidence type="ECO:0000313" key="7">
    <source>
        <dbReference type="Proteomes" id="UP001157109"/>
    </source>
</evidence>
<dbReference type="Gene3D" id="1.10.1660.10">
    <property type="match status" value="1"/>
</dbReference>
<accession>A0ABQ6HRT4</accession>
<evidence type="ECO:0000256" key="1">
    <source>
        <dbReference type="ARBA" id="ARBA00022491"/>
    </source>
</evidence>
<gene>
    <name evidence="6" type="ORF">GCM10025862_29080</name>
</gene>
<evidence type="ECO:0000256" key="4">
    <source>
        <dbReference type="ARBA" id="ARBA00023163"/>
    </source>
</evidence>
<comment type="caution">
    <text evidence="6">The sequence shown here is derived from an EMBL/GenBank/DDBJ whole genome shotgun (WGS) entry which is preliminary data.</text>
</comment>
<evidence type="ECO:0000313" key="6">
    <source>
        <dbReference type="EMBL" id="GMA20887.1"/>
    </source>
</evidence>
<dbReference type="SMART" id="SM00422">
    <property type="entry name" value="HTH_MERR"/>
    <property type="match status" value="1"/>
</dbReference>
<organism evidence="6 7">
    <name type="scientific">Arsenicicoccus piscis</name>
    <dbReference type="NCBI Taxonomy" id="673954"/>
    <lineage>
        <taxon>Bacteria</taxon>
        <taxon>Bacillati</taxon>
        <taxon>Actinomycetota</taxon>
        <taxon>Actinomycetes</taxon>
        <taxon>Micrococcales</taxon>
        <taxon>Intrasporangiaceae</taxon>
        <taxon>Arsenicicoccus</taxon>
    </lineage>
</organism>
<keyword evidence="3" id="KW-0238">DNA-binding</keyword>
<keyword evidence="7" id="KW-1185">Reference proteome</keyword>
<dbReference type="PANTHER" id="PTHR30204:SF69">
    <property type="entry name" value="MERR-FAMILY TRANSCRIPTIONAL REGULATOR"/>
    <property type="match status" value="1"/>
</dbReference>
<dbReference type="PANTHER" id="PTHR30204">
    <property type="entry name" value="REDOX-CYCLING DRUG-SENSING TRANSCRIPTIONAL ACTIVATOR SOXR"/>
    <property type="match status" value="1"/>
</dbReference>
<dbReference type="EMBL" id="BSUJ01000001">
    <property type="protein sequence ID" value="GMA20887.1"/>
    <property type="molecule type" value="Genomic_DNA"/>
</dbReference>
<feature type="domain" description="HTH merR-type" evidence="5">
    <location>
        <begin position="68"/>
        <end position="136"/>
    </location>
</feature>
<dbReference type="Pfam" id="PF13411">
    <property type="entry name" value="MerR_1"/>
    <property type="match status" value="1"/>
</dbReference>
<sequence length="192" mass="21213">MVAVDVRDARSWSAREVKVGTVAPMRGHEAGLAELVEAAIARLVEDPTDLPTREEIAAAAVPPVPAQGLSMGQMVAFSGLGEHALRYYEREGLVRVARTARGQRRYDADAEQRILPVSRLRISGMSMRTLAELCRLLDEHGQHDPRVRTLVLTHRDRLRRTIAELQLALAITDYKLETGHLQPDPGAASDRP</sequence>
<evidence type="ECO:0000256" key="2">
    <source>
        <dbReference type="ARBA" id="ARBA00023015"/>
    </source>
</evidence>
<evidence type="ECO:0000256" key="3">
    <source>
        <dbReference type="ARBA" id="ARBA00023125"/>
    </source>
</evidence>
<dbReference type="InterPro" id="IPR000551">
    <property type="entry name" value="MerR-type_HTH_dom"/>
</dbReference>
<evidence type="ECO:0000259" key="5">
    <source>
        <dbReference type="PROSITE" id="PS50937"/>
    </source>
</evidence>
<protein>
    <recommendedName>
        <fullName evidence="5">HTH merR-type domain-containing protein</fullName>
    </recommendedName>
</protein>
<reference evidence="7" key="1">
    <citation type="journal article" date="2019" name="Int. J. Syst. Evol. Microbiol.">
        <title>The Global Catalogue of Microorganisms (GCM) 10K type strain sequencing project: providing services to taxonomists for standard genome sequencing and annotation.</title>
        <authorList>
            <consortium name="The Broad Institute Genomics Platform"/>
            <consortium name="The Broad Institute Genome Sequencing Center for Infectious Disease"/>
            <person name="Wu L."/>
            <person name="Ma J."/>
        </authorList>
    </citation>
    <scope>NUCLEOTIDE SEQUENCE [LARGE SCALE GENOMIC DNA]</scope>
    <source>
        <strain evidence="7">NBRC 105830</strain>
    </source>
</reference>
<keyword evidence="1" id="KW-0678">Repressor</keyword>
<dbReference type="InterPro" id="IPR009061">
    <property type="entry name" value="DNA-bd_dom_put_sf"/>
</dbReference>
<dbReference type="PROSITE" id="PS50937">
    <property type="entry name" value="HTH_MERR_2"/>
    <property type="match status" value="1"/>
</dbReference>
<keyword evidence="2" id="KW-0805">Transcription regulation</keyword>
<dbReference type="InterPro" id="IPR047057">
    <property type="entry name" value="MerR_fam"/>
</dbReference>
<keyword evidence="4" id="KW-0804">Transcription</keyword>
<proteinExistence type="predicted"/>
<dbReference type="SUPFAM" id="SSF46955">
    <property type="entry name" value="Putative DNA-binding domain"/>
    <property type="match status" value="1"/>
</dbReference>